<name>A0ABQ1V3Y3_9NOCA</name>
<reference evidence="3" key="1">
    <citation type="journal article" date="2019" name="Int. J. Syst. Evol. Microbiol.">
        <title>The Global Catalogue of Microorganisms (GCM) 10K type strain sequencing project: providing services to taxonomists for standard genome sequencing and annotation.</title>
        <authorList>
            <consortium name="The Broad Institute Genomics Platform"/>
            <consortium name="The Broad Institute Genome Sequencing Center for Infectious Disease"/>
            <person name="Wu L."/>
            <person name="Ma J."/>
        </authorList>
    </citation>
    <scope>NUCLEOTIDE SEQUENCE [LARGE SCALE GENOMIC DNA]</scope>
    <source>
        <strain evidence="3">CCM 7855</strain>
    </source>
</reference>
<dbReference type="Proteomes" id="UP000632454">
    <property type="component" value="Unassembled WGS sequence"/>
</dbReference>
<keyword evidence="3" id="KW-1185">Reference proteome</keyword>
<feature type="signal peptide" evidence="1">
    <location>
        <begin position="1"/>
        <end position="27"/>
    </location>
</feature>
<protein>
    <submittedName>
        <fullName evidence="2">Uncharacterized protein</fullName>
    </submittedName>
</protein>
<sequence>MKSFSLMLATAAVAIGTSVLGAGIAQAAPAVDPVHSLISAGVPAPIAAAAATATPVAASAEEINLANPTAGNPGQRVDARIDHTRKTITVIQRGIIERSQLTAAWVNLRTGATGVTGLPQSVPSPNPLNYPDRVAVLPTGAGPVVLVVYGPTPSQTGLIPQLNYILPRVRLIQV</sequence>
<comment type="caution">
    <text evidence="2">The sequence shown here is derived from an EMBL/GenBank/DDBJ whole genome shotgun (WGS) entry which is preliminary data.</text>
</comment>
<proteinExistence type="predicted"/>
<keyword evidence="1" id="KW-0732">Signal</keyword>
<gene>
    <name evidence="2" type="ORF">GCM10007298_36730</name>
</gene>
<dbReference type="RefSeq" id="WP_188491443.1">
    <property type="nucleotide sequence ID" value="NZ_BMCS01000002.1"/>
</dbReference>
<dbReference type="EMBL" id="BMCS01000002">
    <property type="protein sequence ID" value="GGF37629.1"/>
    <property type="molecule type" value="Genomic_DNA"/>
</dbReference>
<organism evidence="2 3">
    <name type="scientific">Williamsia phyllosphaerae</name>
    <dbReference type="NCBI Taxonomy" id="885042"/>
    <lineage>
        <taxon>Bacteria</taxon>
        <taxon>Bacillati</taxon>
        <taxon>Actinomycetota</taxon>
        <taxon>Actinomycetes</taxon>
        <taxon>Mycobacteriales</taxon>
        <taxon>Nocardiaceae</taxon>
        <taxon>Williamsia</taxon>
    </lineage>
</organism>
<evidence type="ECO:0000256" key="1">
    <source>
        <dbReference type="SAM" id="SignalP"/>
    </source>
</evidence>
<evidence type="ECO:0000313" key="2">
    <source>
        <dbReference type="EMBL" id="GGF37629.1"/>
    </source>
</evidence>
<feature type="chain" id="PRO_5047242331" evidence="1">
    <location>
        <begin position="28"/>
        <end position="174"/>
    </location>
</feature>
<evidence type="ECO:0000313" key="3">
    <source>
        <dbReference type="Proteomes" id="UP000632454"/>
    </source>
</evidence>
<accession>A0ABQ1V3Y3</accession>